<evidence type="ECO:0000313" key="2">
    <source>
        <dbReference type="EMBL" id="GAA14910.1"/>
    </source>
</evidence>
<dbReference type="Gene3D" id="3.40.50.720">
    <property type="entry name" value="NAD(P)-binding Rossmann-like Domain"/>
    <property type="match status" value="1"/>
</dbReference>
<reference evidence="2 3" key="1">
    <citation type="submission" date="2011-05" db="EMBL/GenBank/DDBJ databases">
        <title>Whole genome shotgun sequence of Gordonia alkanivorans NBRC 16433.</title>
        <authorList>
            <person name="Hosoyama A."/>
            <person name="Nakamura S."/>
            <person name="Takarada H."/>
            <person name="Tsuchikane K."/>
            <person name="Yamazaki S."/>
            <person name="Fujita N."/>
        </authorList>
    </citation>
    <scope>NUCLEOTIDE SEQUENCE [LARGE SCALE GENOMIC DNA]</scope>
    <source>
        <strain evidence="2 3">NBRC 16433</strain>
    </source>
</reference>
<dbReference type="Pfam" id="PF00106">
    <property type="entry name" value="adh_short"/>
    <property type="match status" value="1"/>
</dbReference>
<name>F9W250_9ACTN</name>
<dbReference type="eggNOG" id="COG1028">
    <property type="taxonomic scope" value="Bacteria"/>
</dbReference>
<dbReference type="RefSeq" id="WP_006360976.1">
    <property type="nucleotide sequence ID" value="NZ_BACI01000118.1"/>
</dbReference>
<dbReference type="Proteomes" id="UP000003558">
    <property type="component" value="Unassembled WGS sequence"/>
</dbReference>
<keyword evidence="1" id="KW-0560">Oxidoreductase</keyword>
<sequence length="317" mass="33645">MAEAPLANPSFGIDDIPGQTGRTFLITGANNGLGLRAAVALARAGGRIILACRTASTGRAALQRVREAGPDADHRLVPLDLGDLSSVRTAGERVVDLTDRLDVAINNAGIMAVPFGTTAQGFELHFGVNHLGHFMLTDTVMPALLRAEAPRVVTLSSIAHRQGSIDVADLGFEHRPYRRMTAYAQSKLANILFGAELARRSDASESPLRSVIAHPGVSATNLFDPMVPRIPGARAATRLALRAVGNSEARGSLSQIYAATMPDVQNNDYLGPTGLNGIRGPVRRSPRSHTAEDTALAQRLWEVSARLTGADFHSLTP</sequence>
<dbReference type="PANTHER" id="PTHR43157:SF31">
    <property type="entry name" value="PHOSPHATIDYLINOSITOL-GLYCAN BIOSYNTHESIS CLASS F PROTEIN"/>
    <property type="match status" value="1"/>
</dbReference>
<protein>
    <submittedName>
        <fullName evidence="2">Putative oxidoreductase</fullName>
    </submittedName>
</protein>
<dbReference type="GO" id="GO:0016491">
    <property type="term" value="F:oxidoreductase activity"/>
    <property type="evidence" value="ECO:0007669"/>
    <property type="project" value="UniProtKB-KW"/>
</dbReference>
<dbReference type="STRING" id="1027371.GOALK_118_00280"/>
<dbReference type="AlphaFoldDB" id="F9W250"/>
<comment type="caution">
    <text evidence="2">The sequence shown here is derived from an EMBL/GenBank/DDBJ whole genome shotgun (WGS) entry which is preliminary data.</text>
</comment>
<dbReference type="EMBL" id="BACI01000118">
    <property type="protein sequence ID" value="GAA14910.1"/>
    <property type="molecule type" value="Genomic_DNA"/>
</dbReference>
<dbReference type="InterPro" id="IPR036291">
    <property type="entry name" value="NAD(P)-bd_dom_sf"/>
</dbReference>
<dbReference type="PANTHER" id="PTHR43157">
    <property type="entry name" value="PHOSPHATIDYLINOSITOL-GLYCAN BIOSYNTHESIS CLASS F PROTEIN-RELATED"/>
    <property type="match status" value="1"/>
</dbReference>
<evidence type="ECO:0000256" key="1">
    <source>
        <dbReference type="ARBA" id="ARBA00023002"/>
    </source>
</evidence>
<dbReference type="SUPFAM" id="SSF51735">
    <property type="entry name" value="NAD(P)-binding Rossmann-fold domains"/>
    <property type="match status" value="1"/>
</dbReference>
<gene>
    <name evidence="2" type="ORF">GOALK_118_00280</name>
</gene>
<organism evidence="2 3">
    <name type="scientific">Gordonia alkanivorans NBRC 16433</name>
    <dbReference type="NCBI Taxonomy" id="1027371"/>
    <lineage>
        <taxon>Bacteria</taxon>
        <taxon>Bacillati</taxon>
        <taxon>Actinomycetota</taxon>
        <taxon>Actinomycetes</taxon>
        <taxon>Mycobacteriales</taxon>
        <taxon>Gordoniaceae</taxon>
        <taxon>Gordonia</taxon>
    </lineage>
</organism>
<dbReference type="NCBIfam" id="NF004846">
    <property type="entry name" value="PRK06197.1"/>
    <property type="match status" value="1"/>
</dbReference>
<evidence type="ECO:0000313" key="3">
    <source>
        <dbReference type="Proteomes" id="UP000003558"/>
    </source>
</evidence>
<accession>F9W250</accession>
<proteinExistence type="predicted"/>
<dbReference type="PRINTS" id="PR00081">
    <property type="entry name" value="GDHRDH"/>
</dbReference>
<dbReference type="InterPro" id="IPR002347">
    <property type="entry name" value="SDR_fam"/>
</dbReference>